<keyword evidence="6" id="KW-0072">Autophagy</keyword>
<dbReference type="InterPro" id="IPR051079">
    <property type="entry name" value="Sorting_Nexin_Autophagy"/>
</dbReference>
<dbReference type="Gene3D" id="1.20.1270.60">
    <property type="entry name" value="Arfaptin homology (AH) domain/BAR domain"/>
    <property type="match status" value="1"/>
</dbReference>
<keyword evidence="8" id="KW-0472">Membrane</keyword>
<evidence type="ECO:0000256" key="2">
    <source>
        <dbReference type="ARBA" id="ARBA00010883"/>
    </source>
</evidence>
<dbReference type="InterPro" id="IPR001683">
    <property type="entry name" value="PX_dom"/>
</dbReference>
<feature type="region of interest" description="Disordered" evidence="10">
    <location>
        <begin position="442"/>
        <end position="484"/>
    </location>
</feature>
<reference evidence="12 13" key="1">
    <citation type="journal article" date="2011" name="J. Gen. Appl. Microbiol.">
        <title>Draft genome sequencing of the enigmatic yeast Saitoella complicata.</title>
        <authorList>
            <person name="Nishida H."/>
            <person name="Hamamoto M."/>
            <person name="Sugiyama J."/>
        </authorList>
    </citation>
    <scope>NUCLEOTIDE SEQUENCE [LARGE SCALE GENOMIC DNA]</scope>
    <source>
        <strain evidence="12 13">NRRL Y-17804</strain>
    </source>
</reference>
<dbReference type="PROSITE" id="PS50195">
    <property type="entry name" value="PX"/>
    <property type="match status" value="1"/>
</dbReference>
<feature type="coiled-coil region" evidence="9">
    <location>
        <begin position="408"/>
        <end position="435"/>
    </location>
</feature>
<protein>
    <recommendedName>
        <fullName evidence="11">PX domain-containing protein</fullName>
    </recommendedName>
</protein>
<evidence type="ECO:0000256" key="3">
    <source>
        <dbReference type="ARBA" id="ARBA00022448"/>
    </source>
</evidence>
<evidence type="ECO:0000256" key="8">
    <source>
        <dbReference type="ARBA" id="ARBA00023136"/>
    </source>
</evidence>
<comment type="caution">
    <text evidence="12">The sequence shown here is derived from an EMBL/GenBank/DDBJ whole genome shotgun (WGS) entry which is preliminary data.</text>
</comment>
<dbReference type="GO" id="GO:0042147">
    <property type="term" value="P:retrograde transport, endosome to Golgi"/>
    <property type="evidence" value="ECO:0007669"/>
    <property type="project" value="InterPro"/>
</dbReference>
<comment type="subcellular location">
    <subcellularLocation>
        <location evidence="1">Endosome membrane</location>
        <topology evidence="1">Peripheral membrane protein</topology>
    </subcellularLocation>
</comment>
<name>A0A0E9NAQ5_SAICN</name>
<evidence type="ECO:0000256" key="9">
    <source>
        <dbReference type="SAM" id="Coils"/>
    </source>
</evidence>
<evidence type="ECO:0000313" key="12">
    <source>
        <dbReference type="EMBL" id="GAO46904.1"/>
    </source>
</evidence>
<feature type="compositionally biased region" description="Basic and acidic residues" evidence="10">
    <location>
        <begin position="73"/>
        <end position="100"/>
    </location>
</feature>
<organism evidence="12 13">
    <name type="scientific">Saitoella complicata (strain BCRC 22490 / CBS 7301 / JCM 7358 / NBRC 10748 / NRRL Y-17804)</name>
    <dbReference type="NCBI Taxonomy" id="698492"/>
    <lineage>
        <taxon>Eukaryota</taxon>
        <taxon>Fungi</taxon>
        <taxon>Dikarya</taxon>
        <taxon>Ascomycota</taxon>
        <taxon>Taphrinomycotina</taxon>
        <taxon>Taphrinomycotina incertae sedis</taxon>
        <taxon>Saitoella</taxon>
    </lineage>
</organism>
<keyword evidence="13" id="KW-1185">Reference proteome</keyword>
<dbReference type="CDD" id="cd06867">
    <property type="entry name" value="PX_SNX41_42"/>
    <property type="match status" value="1"/>
</dbReference>
<feature type="region of interest" description="Disordered" evidence="10">
    <location>
        <begin position="554"/>
        <end position="575"/>
    </location>
</feature>
<evidence type="ECO:0000256" key="1">
    <source>
        <dbReference type="ARBA" id="ARBA00004481"/>
    </source>
</evidence>
<gene>
    <name evidence="12" type="ORF">G7K_1122-t1</name>
</gene>
<dbReference type="PANTHER" id="PTHR46979">
    <property type="entry name" value="SORTING NEXIN-41"/>
    <property type="match status" value="1"/>
</dbReference>
<keyword evidence="5" id="KW-0653">Protein transport</keyword>
<reference evidence="12 13" key="2">
    <citation type="journal article" date="2014" name="J. Gen. Appl. Microbiol.">
        <title>The early diverging ascomycetous budding yeast Saitoella complicata has three histone deacetylases belonging to the Clr6, Hos2, and Rpd3 lineages.</title>
        <authorList>
            <person name="Nishida H."/>
            <person name="Matsumoto T."/>
            <person name="Kondo S."/>
            <person name="Hamamoto M."/>
            <person name="Yoshikawa H."/>
        </authorList>
    </citation>
    <scope>NUCLEOTIDE SEQUENCE [LARGE SCALE GENOMIC DNA]</scope>
    <source>
        <strain evidence="12 13">NRRL Y-17804</strain>
    </source>
</reference>
<comment type="similarity">
    <text evidence="2">Belongs to the sorting nexin family.</text>
</comment>
<dbReference type="InterPro" id="IPR036871">
    <property type="entry name" value="PX_dom_sf"/>
</dbReference>
<dbReference type="STRING" id="698492.A0A0E9NAQ5"/>
<dbReference type="OMA" id="CRRMKEV"/>
<dbReference type="PANTHER" id="PTHR46979:SF2">
    <property type="entry name" value="SORTING NEXIN-41"/>
    <property type="match status" value="1"/>
</dbReference>
<keyword evidence="4" id="KW-0967">Endosome</keyword>
<dbReference type="GO" id="GO:0006914">
    <property type="term" value="P:autophagy"/>
    <property type="evidence" value="ECO:0007669"/>
    <property type="project" value="UniProtKB-KW"/>
</dbReference>
<keyword evidence="3" id="KW-0813">Transport</keyword>
<dbReference type="Proteomes" id="UP000033140">
    <property type="component" value="Unassembled WGS sequence"/>
</dbReference>
<evidence type="ECO:0000256" key="7">
    <source>
        <dbReference type="ARBA" id="ARBA00023121"/>
    </source>
</evidence>
<dbReference type="GO" id="GO:0010008">
    <property type="term" value="C:endosome membrane"/>
    <property type="evidence" value="ECO:0007669"/>
    <property type="project" value="UniProtKB-SubCell"/>
</dbReference>
<evidence type="ECO:0000313" key="13">
    <source>
        <dbReference type="Proteomes" id="UP000033140"/>
    </source>
</evidence>
<evidence type="ECO:0000256" key="5">
    <source>
        <dbReference type="ARBA" id="ARBA00022927"/>
    </source>
</evidence>
<accession>A0A0E9NAQ5</accession>
<dbReference type="AlphaFoldDB" id="A0A0E9NAQ5"/>
<dbReference type="InterPro" id="IPR044106">
    <property type="entry name" value="PX_Snx41/Atg20"/>
</dbReference>
<feature type="region of interest" description="Disordered" evidence="10">
    <location>
        <begin position="1"/>
        <end position="100"/>
    </location>
</feature>
<sequence length="614" mass="67246">MSYEDNNPFSSSPTEDNRPSSFHPYYYASGSTSREEHEQEAEPQQEQTTGSPAFGEGEDEEVPAEYSGGLSIGDRREATESSEPPSKHDESDEDVLRPKDPSSCCRIGQILASINTQDGGITITEASKSSEGNFVVYTISLTSSSNSGGNYTWGQNNLIPVRRRYSDFASLHKFLCRLYPTCIIPPIPEKQSAGAYVAHPTKAKEDVTVIEYRKRALTVFLRKCAMHPHLRASHFFHRFLENDVSWSEINHTPPLNTLPKSLYHAPPINPSSPTPAHAHLPAPSSSSILTARQNAAGYPDLDARLKEFERTLAPTMEKTCRRLVRRLADLSAEYAELGAAYNGFSLTSTTLPTLLERCGQASDHTYLAVAALAQSIATGFGESLVERRGSVEAVRDVLKFRAGKEAQYIATREALQKAKETLEHLEKSELEAKRIDGMLSRIQGPSITSSPTCPDDDIPPPEDVAIPPPTDRKKRSGSSGMGMSAVLGKLNHAFQGILDQDPSTTRRNQIGKTREMIVQLTSGVEVAERDRRVCDEAVRREIERYFGSVTYSAEGKAEEGEGESEGAEVRDGRAAGGVSGVALRDMMSGWAGAMTEFGRRGVEGWQDVLAEIGE</sequence>
<evidence type="ECO:0000256" key="6">
    <source>
        <dbReference type="ARBA" id="ARBA00023006"/>
    </source>
</evidence>
<evidence type="ECO:0000256" key="4">
    <source>
        <dbReference type="ARBA" id="ARBA00022753"/>
    </source>
</evidence>
<dbReference type="OrthoDB" id="289314at2759"/>
<keyword evidence="9" id="KW-0175">Coiled coil</keyword>
<evidence type="ECO:0000256" key="10">
    <source>
        <dbReference type="SAM" id="MobiDB-lite"/>
    </source>
</evidence>
<dbReference type="InterPro" id="IPR027267">
    <property type="entry name" value="AH/BAR_dom_sf"/>
</dbReference>
<dbReference type="RefSeq" id="XP_019024999.1">
    <property type="nucleotide sequence ID" value="XM_019165955.1"/>
</dbReference>
<proteinExistence type="inferred from homology"/>
<dbReference type="Gene3D" id="3.30.1520.10">
    <property type="entry name" value="Phox-like domain"/>
    <property type="match status" value="1"/>
</dbReference>
<dbReference type="Pfam" id="PF00787">
    <property type="entry name" value="PX"/>
    <property type="match status" value="1"/>
</dbReference>
<evidence type="ECO:0000259" key="11">
    <source>
        <dbReference type="PROSITE" id="PS50195"/>
    </source>
</evidence>
<feature type="compositionally biased region" description="Polar residues" evidence="10">
    <location>
        <begin position="1"/>
        <end position="14"/>
    </location>
</feature>
<dbReference type="EMBL" id="BACD03000006">
    <property type="protein sequence ID" value="GAO46904.1"/>
    <property type="molecule type" value="Genomic_DNA"/>
</dbReference>
<reference evidence="12 13" key="3">
    <citation type="journal article" date="2015" name="Genome Announc.">
        <title>Draft Genome Sequence of the Archiascomycetous Yeast Saitoella complicata.</title>
        <authorList>
            <person name="Yamauchi K."/>
            <person name="Kondo S."/>
            <person name="Hamamoto M."/>
            <person name="Takahashi Y."/>
            <person name="Ogura Y."/>
            <person name="Hayashi T."/>
            <person name="Nishida H."/>
        </authorList>
    </citation>
    <scope>NUCLEOTIDE SEQUENCE [LARGE SCALE GENOMIC DNA]</scope>
    <source>
        <strain evidence="12 13">NRRL Y-17804</strain>
    </source>
</reference>
<dbReference type="SUPFAM" id="SSF64268">
    <property type="entry name" value="PX domain"/>
    <property type="match status" value="1"/>
</dbReference>
<dbReference type="SMART" id="SM00312">
    <property type="entry name" value="PX"/>
    <property type="match status" value="1"/>
</dbReference>
<dbReference type="GO" id="GO:0035091">
    <property type="term" value="F:phosphatidylinositol binding"/>
    <property type="evidence" value="ECO:0007669"/>
    <property type="project" value="InterPro"/>
</dbReference>
<dbReference type="GO" id="GO:0005829">
    <property type="term" value="C:cytosol"/>
    <property type="evidence" value="ECO:0007669"/>
    <property type="project" value="GOC"/>
</dbReference>
<feature type="domain" description="PX" evidence="11">
    <location>
        <begin position="115"/>
        <end position="246"/>
    </location>
</feature>
<keyword evidence="7" id="KW-0446">Lipid-binding</keyword>
<dbReference type="GO" id="GO:0015031">
    <property type="term" value="P:protein transport"/>
    <property type="evidence" value="ECO:0007669"/>
    <property type="project" value="UniProtKB-KW"/>
</dbReference>